<dbReference type="PROSITE" id="PS00198">
    <property type="entry name" value="4FE4S_FER_1"/>
    <property type="match status" value="1"/>
</dbReference>
<accession>A0A6L5E8R9</accession>
<evidence type="ECO:0000256" key="1">
    <source>
        <dbReference type="ARBA" id="ARBA00004417"/>
    </source>
</evidence>
<keyword evidence="6" id="KW-0997">Cell inner membrane</keyword>
<dbReference type="GO" id="GO:0009331">
    <property type="term" value="C:glycerol-3-phosphate dehydrogenase (FAD) complex"/>
    <property type="evidence" value="ECO:0007669"/>
    <property type="project" value="InterPro"/>
</dbReference>
<comment type="function">
    <text evidence="13">Electron transfer protein; may also function as the membrane anchor for the GlpAB dimer.</text>
</comment>
<reference evidence="17 18" key="1">
    <citation type="submission" date="2019-10" db="EMBL/GenBank/DDBJ databases">
        <title>Characterization of a new Citrobacter species.</title>
        <authorList>
            <person name="Goncalves Ribeiro T."/>
            <person name="Izdebski R."/>
            <person name="Urbanowicz P."/>
            <person name="Carmeli Y."/>
            <person name="Gniadkowski M."/>
            <person name="Peixe L."/>
        </authorList>
    </citation>
    <scope>NUCLEOTIDE SEQUENCE [LARGE SCALE GENOMIC DNA]</scope>
    <source>
        <strain evidence="17 18">NMI7905_11</strain>
    </source>
</reference>
<keyword evidence="11" id="KW-0411">Iron-sulfur</keyword>
<evidence type="ECO:0000256" key="10">
    <source>
        <dbReference type="ARBA" id="ARBA00023004"/>
    </source>
</evidence>
<evidence type="ECO:0000313" key="18">
    <source>
        <dbReference type="Proteomes" id="UP000475079"/>
    </source>
</evidence>
<keyword evidence="3" id="KW-0813">Transport</keyword>
<dbReference type="RefSeq" id="WP_152403431.1">
    <property type="nucleotide sequence ID" value="NZ_WHIY01000008.1"/>
</dbReference>
<keyword evidence="12" id="KW-0472">Membrane</keyword>
<dbReference type="NCBIfam" id="NF008369">
    <property type="entry name" value="PRK11168.1"/>
    <property type="match status" value="1"/>
</dbReference>
<evidence type="ECO:0000256" key="8">
    <source>
        <dbReference type="ARBA" id="ARBA00022737"/>
    </source>
</evidence>
<evidence type="ECO:0000256" key="6">
    <source>
        <dbReference type="ARBA" id="ARBA00022519"/>
    </source>
</evidence>
<dbReference type="GO" id="GO:0009061">
    <property type="term" value="P:anaerobic respiration"/>
    <property type="evidence" value="ECO:0007669"/>
    <property type="project" value="InterPro"/>
</dbReference>
<dbReference type="Gene3D" id="1.10.1060.10">
    <property type="entry name" value="Alpha-helical ferredoxin"/>
    <property type="match status" value="1"/>
</dbReference>
<dbReference type="GO" id="GO:0016491">
    <property type="term" value="F:oxidoreductase activity"/>
    <property type="evidence" value="ECO:0007669"/>
    <property type="project" value="UniProtKB-KW"/>
</dbReference>
<dbReference type="AlphaFoldDB" id="A0A6L5E8R9"/>
<protein>
    <recommendedName>
        <fullName evidence="15">Anaerobic glycerol-3-phosphate dehydrogenase subunit C</fullName>
    </recommendedName>
</protein>
<keyword evidence="18" id="KW-1185">Reference proteome</keyword>
<dbReference type="GO" id="GO:0051539">
    <property type="term" value="F:4 iron, 4 sulfur cluster binding"/>
    <property type="evidence" value="ECO:0007669"/>
    <property type="project" value="UniProtKB-KW"/>
</dbReference>
<dbReference type="PANTHER" id="PTHR32479">
    <property type="entry name" value="GLYCOLATE OXIDASE IRON-SULFUR SUBUNIT"/>
    <property type="match status" value="1"/>
</dbReference>
<dbReference type="Pfam" id="PF02754">
    <property type="entry name" value="CCG"/>
    <property type="match status" value="2"/>
</dbReference>
<gene>
    <name evidence="17" type="primary">glpC</name>
    <name evidence="17" type="ORF">GBB84_13115</name>
</gene>
<feature type="domain" description="4Fe-4S ferredoxin-type" evidence="16">
    <location>
        <begin position="1"/>
        <end position="29"/>
    </location>
</feature>
<dbReference type="SUPFAM" id="SSF46548">
    <property type="entry name" value="alpha-helical ferredoxin"/>
    <property type="match status" value="1"/>
</dbReference>
<evidence type="ECO:0000256" key="2">
    <source>
        <dbReference type="ARBA" id="ARBA00005157"/>
    </source>
</evidence>
<evidence type="ECO:0000256" key="3">
    <source>
        <dbReference type="ARBA" id="ARBA00022448"/>
    </source>
</evidence>
<evidence type="ECO:0000256" key="14">
    <source>
        <dbReference type="ARBA" id="ARBA00062466"/>
    </source>
</evidence>
<dbReference type="PROSITE" id="PS51379">
    <property type="entry name" value="4FE4S_FER_2"/>
    <property type="match status" value="2"/>
</dbReference>
<dbReference type="InterPro" id="IPR017900">
    <property type="entry name" value="4Fe4S_Fe_S_CS"/>
</dbReference>
<evidence type="ECO:0000256" key="4">
    <source>
        <dbReference type="ARBA" id="ARBA00022475"/>
    </source>
</evidence>
<evidence type="ECO:0000256" key="11">
    <source>
        <dbReference type="ARBA" id="ARBA00023014"/>
    </source>
</evidence>
<keyword evidence="5" id="KW-0004">4Fe-4S</keyword>
<dbReference type="GO" id="GO:0005886">
    <property type="term" value="C:plasma membrane"/>
    <property type="evidence" value="ECO:0007669"/>
    <property type="project" value="UniProtKB-SubCell"/>
</dbReference>
<dbReference type="GO" id="GO:0046872">
    <property type="term" value="F:metal ion binding"/>
    <property type="evidence" value="ECO:0007669"/>
    <property type="project" value="UniProtKB-KW"/>
</dbReference>
<evidence type="ECO:0000256" key="5">
    <source>
        <dbReference type="ARBA" id="ARBA00022485"/>
    </source>
</evidence>
<keyword evidence="10" id="KW-0408">Iron</keyword>
<sequence>MSDTRFESCIKCTVCTTACPVSRVNPSYPGPKQAGPDGERLRLKDGALYDDALKYCINCKRCEVACPSDVKIGDIIQRARAKYDTSRPSLRNFILSHTDLMGSVSTPFAPVVNTATSLKPVRQLLDYALKIDHRRTLPKYSFGTFRRWYRSVATQQAQYNDQVAFFHGCFVNYNHPQLGKDLINVLNAMGTGVQLLSKEKCCGVPLIANGFTDKARKQAVTNVESLREAISVKGIPVIATSSTCTFALRDEYPEVLDVDNSGLREHIELATRWLWRKLDEGKTLPLKTLPLKVVYHTPCHMEKMGWTLYTLELLRRIPGLELTVLDSQCCGIAGTYGFKKENYPTSQAIGSPLFKQIEESGADIVVTDCETCKWQIEMSTSKRCEHPITLLAKALG</sequence>
<evidence type="ECO:0000256" key="13">
    <source>
        <dbReference type="ARBA" id="ARBA00059456"/>
    </source>
</evidence>
<dbReference type="FunFam" id="1.10.1060.10:FF:000008">
    <property type="entry name" value="Glycerol-3-phosphate dehydrogenase, anaerobic, C subunit"/>
    <property type="match status" value="1"/>
</dbReference>
<evidence type="ECO:0000256" key="9">
    <source>
        <dbReference type="ARBA" id="ARBA00022982"/>
    </source>
</evidence>
<organism evidence="17 18">
    <name type="scientific">Citrobacter telavivensis</name>
    <dbReference type="NCBI Taxonomy" id="2653932"/>
    <lineage>
        <taxon>Bacteria</taxon>
        <taxon>Pseudomonadati</taxon>
        <taxon>Pseudomonadota</taxon>
        <taxon>Gammaproteobacteria</taxon>
        <taxon>Enterobacterales</taxon>
        <taxon>Enterobacteriaceae</taxon>
        <taxon>Citrobacter</taxon>
    </lineage>
</organism>
<keyword evidence="9" id="KW-0249">Electron transport</keyword>
<keyword evidence="7" id="KW-0479">Metal-binding</keyword>
<comment type="subcellular location">
    <subcellularLocation>
        <location evidence="1">Cell inner membrane</location>
        <topology evidence="1">Peripheral membrane protein</topology>
    </subcellularLocation>
</comment>
<comment type="caution">
    <text evidence="17">The sequence shown here is derived from an EMBL/GenBank/DDBJ whole genome shotgun (WGS) entry which is preliminary data.</text>
</comment>
<name>A0A6L5E8R9_9ENTR</name>
<comment type="subunit">
    <text evidence="14">Composed of a catalytic GlpA/B dimer and of GlpC.</text>
</comment>
<keyword evidence="8" id="KW-0677">Repeat</keyword>
<dbReference type="EMBL" id="WHIY01000008">
    <property type="protein sequence ID" value="MPQ51844.1"/>
    <property type="molecule type" value="Genomic_DNA"/>
</dbReference>
<evidence type="ECO:0000256" key="15">
    <source>
        <dbReference type="ARBA" id="ARBA00067433"/>
    </source>
</evidence>
<dbReference type="Pfam" id="PF13183">
    <property type="entry name" value="Fer4_8"/>
    <property type="match status" value="1"/>
</dbReference>
<evidence type="ECO:0000256" key="12">
    <source>
        <dbReference type="ARBA" id="ARBA00023136"/>
    </source>
</evidence>
<keyword evidence="17" id="KW-0560">Oxidoreductase</keyword>
<comment type="pathway">
    <text evidence="2">Polyol metabolism; glycerol degradation via glycerol kinase pathway; glycerone phosphate from sn-glycerol 3-phosphate (anaerobic route): step 1/1.</text>
</comment>
<proteinExistence type="predicted"/>
<dbReference type="InterPro" id="IPR017753">
    <property type="entry name" value="G3P_DH_GlpC_su"/>
</dbReference>
<evidence type="ECO:0000313" key="17">
    <source>
        <dbReference type="EMBL" id="MPQ51844.1"/>
    </source>
</evidence>
<dbReference type="InterPro" id="IPR017896">
    <property type="entry name" value="4Fe4S_Fe-S-bd"/>
</dbReference>
<dbReference type="InterPro" id="IPR004017">
    <property type="entry name" value="Cys_rich_dom"/>
</dbReference>
<dbReference type="PANTHER" id="PTHR32479:SF19">
    <property type="entry name" value="ANAEROBIC GLYCEROL-3-PHOSPHATE DEHYDROGENASE SUBUNIT C"/>
    <property type="match status" value="1"/>
</dbReference>
<evidence type="ECO:0000259" key="16">
    <source>
        <dbReference type="PROSITE" id="PS51379"/>
    </source>
</evidence>
<feature type="domain" description="4Fe-4S ferredoxin-type" evidence="16">
    <location>
        <begin position="45"/>
        <end position="70"/>
    </location>
</feature>
<dbReference type="InterPro" id="IPR009051">
    <property type="entry name" value="Helical_ferredxn"/>
</dbReference>
<keyword evidence="4" id="KW-1003">Cell membrane</keyword>
<dbReference type="Proteomes" id="UP000475079">
    <property type="component" value="Unassembled WGS sequence"/>
</dbReference>
<dbReference type="NCBIfam" id="TIGR03379">
    <property type="entry name" value="glycerol3P_GlpC"/>
    <property type="match status" value="1"/>
</dbReference>
<evidence type="ECO:0000256" key="7">
    <source>
        <dbReference type="ARBA" id="ARBA00022723"/>
    </source>
</evidence>